<keyword evidence="2" id="KW-0472">Membrane</keyword>
<dbReference type="Proteomes" id="UP000799441">
    <property type="component" value="Unassembled WGS sequence"/>
</dbReference>
<dbReference type="PANTHER" id="PTHR42109:SF2">
    <property type="entry name" value="INTEGRAL MEMBRANE PROTEIN"/>
    <property type="match status" value="1"/>
</dbReference>
<name>A0A9P4Q2F4_9PEZI</name>
<dbReference type="EMBL" id="MU003830">
    <property type="protein sequence ID" value="KAF2718133.1"/>
    <property type="molecule type" value="Genomic_DNA"/>
</dbReference>
<evidence type="ECO:0000313" key="5">
    <source>
        <dbReference type="Proteomes" id="UP000799441"/>
    </source>
</evidence>
<protein>
    <recommendedName>
        <fullName evidence="3">DUF7702 domain-containing protein</fullName>
    </recommendedName>
</protein>
<dbReference type="Pfam" id="PF24800">
    <property type="entry name" value="DUF7702"/>
    <property type="match status" value="1"/>
</dbReference>
<feature type="domain" description="DUF7702" evidence="3">
    <location>
        <begin position="3"/>
        <end position="240"/>
    </location>
</feature>
<dbReference type="PANTHER" id="PTHR42109">
    <property type="entry name" value="UNPLACED GENOMIC SCAFFOLD UM_SCAF_CONTIG_1.265, WHOLE GENOME SHOTGUN SEQUENCE"/>
    <property type="match status" value="1"/>
</dbReference>
<evidence type="ECO:0000256" key="2">
    <source>
        <dbReference type="SAM" id="Phobius"/>
    </source>
</evidence>
<feature type="transmembrane region" description="Helical" evidence="2">
    <location>
        <begin position="69"/>
        <end position="95"/>
    </location>
</feature>
<gene>
    <name evidence="4" type="ORF">K431DRAFT_254080</name>
</gene>
<dbReference type="AlphaFoldDB" id="A0A9P4Q2F4"/>
<evidence type="ECO:0000259" key="3">
    <source>
        <dbReference type="Pfam" id="PF24800"/>
    </source>
</evidence>
<accession>A0A9P4Q2F4</accession>
<proteinExistence type="predicted"/>
<feature type="transmembrane region" description="Helical" evidence="2">
    <location>
        <begin position="216"/>
        <end position="241"/>
    </location>
</feature>
<evidence type="ECO:0000313" key="4">
    <source>
        <dbReference type="EMBL" id="KAF2718133.1"/>
    </source>
</evidence>
<feature type="compositionally biased region" description="Polar residues" evidence="1">
    <location>
        <begin position="266"/>
        <end position="280"/>
    </location>
</feature>
<feature type="transmembrane region" description="Helical" evidence="2">
    <location>
        <begin position="6"/>
        <end position="26"/>
    </location>
</feature>
<feature type="region of interest" description="Disordered" evidence="1">
    <location>
        <begin position="252"/>
        <end position="280"/>
    </location>
</feature>
<evidence type="ECO:0000256" key="1">
    <source>
        <dbReference type="SAM" id="MobiDB-lite"/>
    </source>
</evidence>
<feature type="transmembrane region" description="Helical" evidence="2">
    <location>
        <begin position="142"/>
        <end position="164"/>
    </location>
</feature>
<comment type="caution">
    <text evidence="4">The sequence shown here is derived from an EMBL/GenBank/DDBJ whole genome shotgun (WGS) entry which is preliminary data.</text>
</comment>
<feature type="transmembrane region" description="Helical" evidence="2">
    <location>
        <begin position="107"/>
        <end position="130"/>
    </location>
</feature>
<reference evidence="4" key="1">
    <citation type="journal article" date="2020" name="Stud. Mycol.">
        <title>101 Dothideomycetes genomes: a test case for predicting lifestyles and emergence of pathogens.</title>
        <authorList>
            <person name="Haridas S."/>
            <person name="Albert R."/>
            <person name="Binder M."/>
            <person name="Bloem J."/>
            <person name="Labutti K."/>
            <person name="Salamov A."/>
            <person name="Andreopoulos B."/>
            <person name="Baker S."/>
            <person name="Barry K."/>
            <person name="Bills G."/>
            <person name="Bluhm B."/>
            <person name="Cannon C."/>
            <person name="Castanera R."/>
            <person name="Culley D."/>
            <person name="Daum C."/>
            <person name="Ezra D."/>
            <person name="Gonzalez J."/>
            <person name="Henrissat B."/>
            <person name="Kuo A."/>
            <person name="Liang C."/>
            <person name="Lipzen A."/>
            <person name="Lutzoni F."/>
            <person name="Magnuson J."/>
            <person name="Mondo S."/>
            <person name="Nolan M."/>
            <person name="Ohm R."/>
            <person name="Pangilinan J."/>
            <person name="Park H.-J."/>
            <person name="Ramirez L."/>
            <person name="Alfaro M."/>
            <person name="Sun H."/>
            <person name="Tritt A."/>
            <person name="Yoshinaga Y."/>
            <person name="Zwiers L.-H."/>
            <person name="Turgeon B."/>
            <person name="Goodwin S."/>
            <person name="Spatafora J."/>
            <person name="Crous P."/>
            <person name="Grigoriev I."/>
        </authorList>
    </citation>
    <scope>NUCLEOTIDE SEQUENCE</scope>
    <source>
        <strain evidence="4">CBS 116435</strain>
    </source>
</reference>
<feature type="transmembrane region" description="Helical" evidence="2">
    <location>
        <begin position="38"/>
        <end position="57"/>
    </location>
</feature>
<sequence>MIDSHTSLGIAQVVFYLPTFLLSIYLMYRNGSRHPRTAFWPAIPLTTMRLAGGAISISLEHQSPNVGLVVAAIVLSNVGVIPLLVQTFGLLRIILRDDLWLDGRYDRIIYGLRLCFIPAICFLTAGSSLSSSNRDLAQVLTTIGYIVFAFILVLLIAMQLYLWNRRSKLAFSSHKILKATLLAAPFLVARNVHGILEIVFENRAGSIWNPVHGSAVLFAFLALFTEYVALCACLYIGLSIVSDQRRREQHMSEMEPTDDWAIKPKSPSSVQPKTNTVMPL</sequence>
<keyword evidence="2" id="KW-0812">Transmembrane</keyword>
<dbReference type="InterPro" id="IPR056119">
    <property type="entry name" value="DUF7702"/>
</dbReference>
<dbReference type="OrthoDB" id="2560628at2759"/>
<organism evidence="4 5">
    <name type="scientific">Polychaeton citri CBS 116435</name>
    <dbReference type="NCBI Taxonomy" id="1314669"/>
    <lineage>
        <taxon>Eukaryota</taxon>
        <taxon>Fungi</taxon>
        <taxon>Dikarya</taxon>
        <taxon>Ascomycota</taxon>
        <taxon>Pezizomycotina</taxon>
        <taxon>Dothideomycetes</taxon>
        <taxon>Dothideomycetidae</taxon>
        <taxon>Capnodiales</taxon>
        <taxon>Capnodiaceae</taxon>
        <taxon>Polychaeton</taxon>
    </lineage>
</organism>
<keyword evidence="5" id="KW-1185">Reference proteome</keyword>
<keyword evidence="2" id="KW-1133">Transmembrane helix</keyword>